<evidence type="ECO:0000313" key="6">
    <source>
        <dbReference type="Proteomes" id="UP000774130"/>
    </source>
</evidence>
<feature type="domain" description="MucBP" evidence="3">
    <location>
        <begin position="293"/>
        <end position="355"/>
    </location>
</feature>
<feature type="signal peptide" evidence="2">
    <location>
        <begin position="1"/>
        <end position="25"/>
    </location>
</feature>
<dbReference type="InterPro" id="IPR005046">
    <property type="entry name" value="DUF285"/>
</dbReference>
<protein>
    <submittedName>
        <fullName evidence="5">BspA family leucine-rich repeat surface protein</fullName>
    </submittedName>
</protein>
<dbReference type="Pfam" id="PF18885">
    <property type="entry name" value="DUF5648"/>
    <property type="match status" value="1"/>
</dbReference>
<reference evidence="5 6" key="1">
    <citation type="submission" date="2021-06" db="EMBL/GenBank/DDBJ databases">
        <title>Enterococcus alishanensis sp. nov., a novel lactic acid bacterium isolated from fresh coffee beans.</title>
        <authorList>
            <person name="Chen Y.-S."/>
        </authorList>
    </citation>
    <scope>NUCLEOTIDE SEQUENCE [LARGE SCALE GENOMIC DNA]</scope>
    <source>
        <strain evidence="5 6">ALS3</strain>
    </source>
</reference>
<dbReference type="InterPro" id="IPR011889">
    <property type="entry name" value="Liste_lipo_26"/>
</dbReference>
<evidence type="ECO:0000256" key="2">
    <source>
        <dbReference type="SAM" id="SignalP"/>
    </source>
</evidence>
<evidence type="ECO:0000256" key="1">
    <source>
        <dbReference type="ARBA" id="ARBA00022737"/>
    </source>
</evidence>
<evidence type="ECO:0000259" key="4">
    <source>
        <dbReference type="Pfam" id="PF18885"/>
    </source>
</evidence>
<dbReference type="Proteomes" id="UP000774130">
    <property type="component" value="Unassembled WGS sequence"/>
</dbReference>
<gene>
    <name evidence="5" type="ORF">KUA55_17045</name>
</gene>
<feature type="chain" id="PRO_5045206656" evidence="2">
    <location>
        <begin position="26"/>
        <end position="501"/>
    </location>
</feature>
<accession>A0ABS6THB7</accession>
<keyword evidence="6" id="KW-1185">Reference proteome</keyword>
<dbReference type="InterPro" id="IPR009459">
    <property type="entry name" value="MucBP_dom"/>
</dbReference>
<sequence>MKNIYIIFMPLLLMSLFLFPNVSSAEIQTATWGTAPVSFDSDTGNLTVESGEITPEQTPTVGSVINKESIKSINFVGNVIAPEDSSFLFSRYTYYTNLSSIKGNLDTSYVKNMSSMLNNSNIISADLSQWNTSNVENMSSMFSGSKIKNYSINSWDTSKVTTMRSMFQDSSVNIIDLSNWNISNVTDLGYMFYHSKLTSLNIFNWDTSNVKDYGGMLGFNSTIASLTLGEKSLLSENVVLSDGIISNIIDYTGRWTQRDSNFEKNIYANSSSFMKYYDGSKPGTYERERKAANITINYQDTDGNMLMPSQILTGNIGDAYNTKKIDITGYLFKKVQGLESGEFSENPQMITYLYEKDTSSKLVPIWRAYNLNSGDHLYTTSIDEYSWIVGLKWQAEGIAFQSVLSSYQGSVPIYRLYNQNSGEHFYTISESEYNSVSKKGWNKENIGFYMVPKEEGIPIYRVFNPNATGPGSHLFTESKDEANWLINQGWSNEGVAFYSPK</sequence>
<dbReference type="NCBIfam" id="TIGR02167">
    <property type="entry name" value="Liste_lipo_26"/>
    <property type="match status" value="2"/>
</dbReference>
<keyword evidence="2" id="KW-0732">Signal</keyword>
<dbReference type="Pfam" id="PF03382">
    <property type="entry name" value="DUF285"/>
    <property type="match status" value="2"/>
</dbReference>
<name>A0ABS6THB7_9ENTE</name>
<dbReference type="InterPro" id="IPR043708">
    <property type="entry name" value="DUF5648"/>
</dbReference>
<dbReference type="EMBL" id="JAHUZB010000011">
    <property type="protein sequence ID" value="MBV7392372.1"/>
    <property type="molecule type" value="Genomic_DNA"/>
</dbReference>
<keyword evidence="1" id="KW-0677">Repeat</keyword>
<feature type="domain" description="DUF5648" evidence="4">
    <location>
        <begin position="364"/>
        <end position="499"/>
    </location>
</feature>
<dbReference type="Pfam" id="PF06458">
    <property type="entry name" value="MucBP"/>
    <property type="match status" value="1"/>
</dbReference>
<evidence type="ECO:0000313" key="5">
    <source>
        <dbReference type="EMBL" id="MBV7392372.1"/>
    </source>
</evidence>
<organism evidence="5 6">
    <name type="scientific">Enterococcus alishanensis</name>
    <dbReference type="NCBI Taxonomy" id="1303817"/>
    <lineage>
        <taxon>Bacteria</taxon>
        <taxon>Bacillati</taxon>
        <taxon>Bacillota</taxon>
        <taxon>Bacilli</taxon>
        <taxon>Lactobacillales</taxon>
        <taxon>Enterococcaceae</taxon>
        <taxon>Enterococcus</taxon>
    </lineage>
</organism>
<dbReference type="RefSeq" id="WP_218327586.1">
    <property type="nucleotide sequence ID" value="NZ_JAHUZB010000011.1"/>
</dbReference>
<proteinExistence type="predicted"/>
<evidence type="ECO:0000259" key="3">
    <source>
        <dbReference type="Pfam" id="PF06458"/>
    </source>
</evidence>
<comment type="caution">
    <text evidence="5">The sequence shown here is derived from an EMBL/GenBank/DDBJ whole genome shotgun (WGS) entry which is preliminary data.</text>
</comment>